<dbReference type="InterPro" id="IPR034016">
    <property type="entry name" value="M1_APN-typ"/>
</dbReference>
<name>A0ABM3MQM9_GALME</name>
<keyword evidence="8" id="KW-0862">Zinc</keyword>
<dbReference type="Gene3D" id="2.60.40.1910">
    <property type="match status" value="1"/>
</dbReference>
<evidence type="ECO:0000313" key="16">
    <source>
        <dbReference type="RefSeq" id="XP_052753550.1"/>
    </source>
</evidence>
<dbReference type="InterPro" id="IPR001930">
    <property type="entry name" value="Peptidase_M1"/>
</dbReference>
<evidence type="ECO:0000256" key="10">
    <source>
        <dbReference type="ARBA" id="ARBA00023288"/>
    </source>
</evidence>
<evidence type="ECO:0000256" key="7">
    <source>
        <dbReference type="ARBA" id="ARBA00022801"/>
    </source>
</evidence>
<dbReference type="InterPro" id="IPR027268">
    <property type="entry name" value="Peptidase_M4/M1_CTD_sf"/>
</dbReference>
<evidence type="ECO:0000256" key="8">
    <source>
        <dbReference type="ARBA" id="ARBA00022833"/>
    </source>
</evidence>
<keyword evidence="5" id="KW-0645">Protease</keyword>
<keyword evidence="7" id="KW-0378">Hydrolase</keyword>
<organism evidence="15 16">
    <name type="scientific">Galleria mellonella</name>
    <name type="common">Greater wax moth</name>
    <dbReference type="NCBI Taxonomy" id="7137"/>
    <lineage>
        <taxon>Eukaryota</taxon>
        <taxon>Metazoa</taxon>
        <taxon>Ecdysozoa</taxon>
        <taxon>Arthropoda</taxon>
        <taxon>Hexapoda</taxon>
        <taxon>Insecta</taxon>
        <taxon>Pterygota</taxon>
        <taxon>Neoptera</taxon>
        <taxon>Endopterygota</taxon>
        <taxon>Lepidoptera</taxon>
        <taxon>Glossata</taxon>
        <taxon>Ditrysia</taxon>
        <taxon>Pyraloidea</taxon>
        <taxon>Pyralidae</taxon>
        <taxon>Galleriinae</taxon>
        <taxon>Galleria</taxon>
    </lineage>
</organism>
<accession>A0ABM3MQM9</accession>
<keyword evidence="9" id="KW-0482">Metalloprotease</keyword>
<keyword evidence="4" id="KW-0325">Glycoprotein</keyword>
<dbReference type="InterPro" id="IPR014782">
    <property type="entry name" value="Peptidase_M1_dom"/>
</dbReference>
<dbReference type="RefSeq" id="XP_052753550.1">
    <property type="nucleotide sequence ID" value="XM_052897590.1"/>
</dbReference>
<dbReference type="InterPro" id="IPR042097">
    <property type="entry name" value="Aminopeptidase_N-like_N_sf"/>
</dbReference>
<feature type="compositionally biased region" description="Acidic residues" evidence="11">
    <location>
        <begin position="970"/>
        <end position="995"/>
    </location>
</feature>
<keyword evidence="6" id="KW-0479">Metal-binding</keyword>
<dbReference type="Pfam" id="PF11838">
    <property type="entry name" value="ERAP1_C"/>
    <property type="match status" value="1"/>
</dbReference>
<evidence type="ECO:0000256" key="6">
    <source>
        <dbReference type="ARBA" id="ARBA00022723"/>
    </source>
</evidence>
<reference evidence="16" key="1">
    <citation type="submission" date="2025-08" db="UniProtKB">
        <authorList>
            <consortium name="RefSeq"/>
        </authorList>
    </citation>
    <scope>IDENTIFICATION</scope>
    <source>
        <tissue evidence="16">Whole larvae</tissue>
    </source>
</reference>
<dbReference type="InterPro" id="IPR045357">
    <property type="entry name" value="Aminopeptidase_N-like_N"/>
</dbReference>
<evidence type="ECO:0000259" key="13">
    <source>
        <dbReference type="Pfam" id="PF11838"/>
    </source>
</evidence>
<dbReference type="CDD" id="cd09601">
    <property type="entry name" value="M1_APN-Q_like"/>
    <property type="match status" value="1"/>
</dbReference>
<dbReference type="SUPFAM" id="SSF55486">
    <property type="entry name" value="Metalloproteases ('zincins'), catalytic domain"/>
    <property type="match status" value="1"/>
</dbReference>
<evidence type="ECO:0000256" key="4">
    <source>
        <dbReference type="ARBA" id="ARBA00022622"/>
    </source>
</evidence>
<evidence type="ECO:0000256" key="11">
    <source>
        <dbReference type="SAM" id="MobiDB-lite"/>
    </source>
</evidence>
<feature type="domain" description="ERAP1-like C-terminal" evidence="13">
    <location>
        <begin position="621"/>
        <end position="923"/>
    </location>
</feature>
<dbReference type="Gene3D" id="2.60.40.1730">
    <property type="entry name" value="tricorn interacting facor f3 domain"/>
    <property type="match status" value="1"/>
</dbReference>
<dbReference type="Gene3D" id="1.10.390.10">
    <property type="entry name" value="Neutral Protease Domain 2"/>
    <property type="match status" value="1"/>
</dbReference>
<dbReference type="PRINTS" id="PR00756">
    <property type="entry name" value="ALADIPTASE"/>
</dbReference>
<dbReference type="Pfam" id="PF01433">
    <property type="entry name" value="Peptidase_M1"/>
    <property type="match status" value="1"/>
</dbReference>
<evidence type="ECO:0000259" key="12">
    <source>
        <dbReference type="Pfam" id="PF01433"/>
    </source>
</evidence>
<evidence type="ECO:0000256" key="2">
    <source>
        <dbReference type="ARBA" id="ARBA00004609"/>
    </source>
</evidence>
<evidence type="ECO:0000256" key="3">
    <source>
        <dbReference type="ARBA" id="ARBA00010136"/>
    </source>
</evidence>
<dbReference type="PANTHER" id="PTHR11533:SF301">
    <property type="entry name" value="AMINOPEPTIDASE"/>
    <property type="match status" value="1"/>
</dbReference>
<feature type="region of interest" description="Disordered" evidence="11">
    <location>
        <begin position="970"/>
        <end position="998"/>
    </location>
</feature>
<dbReference type="InterPro" id="IPR024571">
    <property type="entry name" value="ERAP1-like_C_dom"/>
</dbReference>
<dbReference type="SUPFAM" id="SSF63737">
    <property type="entry name" value="Leukotriene A4 hydrolase N-terminal domain"/>
    <property type="match status" value="1"/>
</dbReference>
<comment type="similarity">
    <text evidence="3">Belongs to the peptidase M1 family.</text>
</comment>
<keyword evidence="4" id="KW-0336">GPI-anchor</keyword>
<comment type="subcellular location">
    <subcellularLocation>
        <location evidence="2">Cell membrane</location>
        <topology evidence="2">Lipid-anchor</topology>
        <topology evidence="2">GPI-anchor</topology>
    </subcellularLocation>
</comment>
<evidence type="ECO:0000256" key="1">
    <source>
        <dbReference type="ARBA" id="ARBA00001947"/>
    </source>
</evidence>
<dbReference type="Gene3D" id="1.25.50.20">
    <property type="match status" value="1"/>
</dbReference>
<dbReference type="Pfam" id="PF17900">
    <property type="entry name" value="Peptidase_M1_N"/>
    <property type="match status" value="1"/>
</dbReference>
<comment type="cofactor">
    <cofactor evidence="1">
        <name>Zn(2+)</name>
        <dbReference type="ChEBI" id="CHEBI:29105"/>
    </cofactor>
</comment>
<evidence type="ECO:0000259" key="14">
    <source>
        <dbReference type="Pfam" id="PF17900"/>
    </source>
</evidence>
<keyword evidence="4" id="KW-0472">Membrane</keyword>
<proteinExistence type="inferred from homology"/>
<feature type="domain" description="Aminopeptidase N-like N-terminal" evidence="14">
    <location>
        <begin position="71"/>
        <end position="275"/>
    </location>
</feature>
<keyword evidence="15" id="KW-1185">Reference proteome</keyword>
<dbReference type="Proteomes" id="UP001652740">
    <property type="component" value="Unplaced"/>
</dbReference>
<sequence length="1020" mass="116706">MFVYRLAYSWNQSGARSKLLVNGRSLLLLVGITLIQGISSKSPIYSVEEEWETFNELLRNPAYRLPTTTRPLHYKVTLDPYFDDAPTPEENFTFKGTVVIDLEATQDNVTQIVLHCKNMTIHDVSIINNNESSFVEIVTSNNQDSSDIEEFICDPVYDFLRIDLTKSLQLDTVYSINLSFTGHIQTGMSGFYRSFYNDTSGRRWMGTTQFQPGNARLAFPCYDEPGFKSHFDITIIRAADFSETISNMPIKLTEDAHNGRKADTFYTTPYTSTYLLAFIVSHYDMIATNGDDDRPFHIYARDNADDTGDWSLKIGLKLLDAMEEFTNISYYDMAEHLDMKQAAIPDFSAGAMENWGLLTYREALILYDPRNSNHFYKQRVANIVSHEITHMWFGNLVTCAWWDNLWLNEGFARHYQYYLTGSVCKDLGYETRFIVEQLHQAMFSDSLDSAHPLTNPAVNSPSSVSGHFSTITYAKGACIIRMTRHLLGEDTFRDGLRIYLKRRQFDVAEPHHLFEALDEVAAEDGALLVYNGITIDEYFRTWTEKGGYPLLTVVVDQRTGLMTVTQARWERETGTSSRPSQWHIPITWTRGNQPDFEDLKPSQIITEQATVIDRGTTGLEWVIFNKQETGFYRVNYDNTNWALLTRALRSKERTVIHEYNRAMIVDDLFALARAGTLRYDRAFNVLSFLQFEDQYAPWIAAISGFNFLIRRLASDADSLSKLYELIDKDLSEAVVQRLGYQEPENGMYMDDLLRMYVMRFLCNIGQEGCVNVARSNFYDWIQGEFIPANMRPWVYCEGLRQGSSEDFDIFWERYLTTDLASEKAVMLETAGCTTNKSSLEKFLTAIVTDDDAIRPQDYTTAYNSAVSGNENNTLLVFEWLKQNYEDVNNTFGSLTSPLNTIANRLLSLEDIAEFESWLDENKDVIGESVYNNVKGTLGTVKSNLEWTSVRLPELVRYFEIGYDEDIIDEIDSSEEDEDDSSEGTSPEESEEDEGPDSANISTLSAITLVVTLFINFLNLT</sequence>
<evidence type="ECO:0000256" key="5">
    <source>
        <dbReference type="ARBA" id="ARBA00022670"/>
    </source>
</evidence>
<evidence type="ECO:0000313" key="15">
    <source>
        <dbReference type="Proteomes" id="UP001652740"/>
    </source>
</evidence>
<gene>
    <name evidence="16" type="primary">LOC113515694</name>
</gene>
<protein>
    <submittedName>
        <fullName evidence="16">Membrane alanyl aminopeptidase-like isoform X1</fullName>
    </submittedName>
</protein>
<feature type="domain" description="Peptidase M1 membrane alanine aminopeptidase" evidence="12">
    <location>
        <begin position="310"/>
        <end position="522"/>
    </location>
</feature>
<keyword evidence="10" id="KW-0449">Lipoprotein</keyword>
<evidence type="ECO:0000256" key="9">
    <source>
        <dbReference type="ARBA" id="ARBA00023049"/>
    </source>
</evidence>
<dbReference type="PANTHER" id="PTHR11533">
    <property type="entry name" value="PROTEASE M1 ZINC METALLOPROTEASE"/>
    <property type="match status" value="1"/>
</dbReference>
<dbReference type="GeneID" id="113515694"/>
<dbReference type="InterPro" id="IPR050344">
    <property type="entry name" value="Peptidase_M1_aminopeptidases"/>
</dbReference>